<evidence type="ECO:0000256" key="1">
    <source>
        <dbReference type="ARBA" id="ARBA00004211"/>
    </source>
</evidence>
<reference evidence="9" key="1">
    <citation type="journal article" date="2012" name="Nat. Genet.">
        <title>Whole-genome sequence of Schistosoma haematobium.</title>
        <authorList>
            <person name="Young N.D."/>
            <person name="Jex A.R."/>
            <person name="Li B."/>
            <person name="Liu S."/>
            <person name="Yang L."/>
            <person name="Xiong Z."/>
            <person name="Li Y."/>
            <person name="Cantacessi C."/>
            <person name="Hall R.S."/>
            <person name="Xu X."/>
            <person name="Chen F."/>
            <person name="Wu X."/>
            <person name="Zerlotini A."/>
            <person name="Oliveira G."/>
            <person name="Hofmann A."/>
            <person name="Zhang G."/>
            <person name="Fang X."/>
            <person name="Kang Y."/>
            <person name="Campbell B.E."/>
            <person name="Loukas A."/>
            <person name="Ranganathan S."/>
            <person name="Rollinson D."/>
            <person name="Rinaldi G."/>
            <person name="Brindley P.J."/>
            <person name="Yang H."/>
            <person name="Wang J."/>
            <person name="Wang J."/>
            <person name="Gasser R.B."/>
        </authorList>
    </citation>
    <scope>NUCLEOTIDE SEQUENCE [LARGE SCALE GENOMIC DNA]</scope>
</reference>
<dbReference type="InterPro" id="IPR000535">
    <property type="entry name" value="MSP_dom"/>
</dbReference>
<keyword evidence="4 7" id="KW-1133">Transmembrane helix</keyword>
<comment type="subcellular location">
    <subcellularLocation>
        <location evidence="1">Membrane</location>
        <topology evidence="1">Single-pass type IV membrane protein</topology>
    </subcellularLocation>
</comment>
<dbReference type="GO" id="GO:0090158">
    <property type="term" value="P:endoplasmic reticulum membrane organization"/>
    <property type="evidence" value="ECO:0007669"/>
    <property type="project" value="TreeGrafter"/>
</dbReference>
<dbReference type="SUPFAM" id="SSF49354">
    <property type="entry name" value="PapD-like"/>
    <property type="match status" value="1"/>
</dbReference>
<dbReference type="GO" id="GO:0005789">
    <property type="term" value="C:endoplasmic reticulum membrane"/>
    <property type="evidence" value="ECO:0007669"/>
    <property type="project" value="InterPro"/>
</dbReference>
<feature type="transmembrane region" description="Helical" evidence="7">
    <location>
        <begin position="219"/>
        <end position="236"/>
    </location>
</feature>
<dbReference type="InterPro" id="IPR016763">
    <property type="entry name" value="VAP"/>
</dbReference>
<proteinExistence type="inferred from homology"/>
<dbReference type="Pfam" id="PF00635">
    <property type="entry name" value="Motile_Sperm"/>
    <property type="match status" value="1"/>
</dbReference>
<feature type="domain" description="MSP" evidence="8">
    <location>
        <begin position="14"/>
        <end position="139"/>
    </location>
</feature>
<dbReference type="PROSITE" id="PS50202">
    <property type="entry name" value="MSP"/>
    <property type="match status" value="1"/>
</dbReference>
<dbReference type="GO" id="GO:0033149">
    <property type="term" value="F:FFAT motif binding"/>
    <property type="evidence" value="ECO:0007669"/>
    <property type="project" value="TreeGrafter"/>
</dbReference>
<evidence type="ECO:0000256" key="7">
    <source>
        <dbReference type="SAM" id="Phobius"/>
    </source>
</evidence>
<keyword evidence="5 7" id="KW-0472">Membrane</keyword>
<evidence type="ECO:0000259" key="8">
    <source>
        <dbReference type="PROSITE" id="PS50202"/>
    </source>
</evidence>
<dbReference type="InterPro" id="IPR013783">
    <property type="entry name" value="Ig-like_fold"/>
</dbReference>
<evidence type="ECO:0000256" key="2">
    <source>
        <dbReference type="ARBA" id="ARBA00008932"/>
    </source>
</evidence>
<dbReference type="EMBL" id="KL250710">
    <property type="protein sequence ID" value="KGB35728.1"/>
    <property type="molecule type" value="Genomic_DNA"/>
</dbReference>
<dbReference type="STRING" id="6185.A0A095C2A5"/>
<dbReference type="GO" id="GO:0005886">
    <property type="term" value="C:plasma membrane"/>
    <property type="evidence" value="ECO:0007669"/>
    <property type="project" value="TreeGrafter"/>
</dbReference>
<dbReference type="Gene3D" id="2.60.40.10">
    <property type="entry name" value="Immunoglobulins"/>
    <property type="match status" value="1"/>
</dbReference>
<sequence length="237" mass="26377">MDSRLFCLLRLPDELHVEPSRDLVFEGYFLCFYVLTQLGPFVRPVTSIVKLTNPSSQFVCFKISASSPDHFFATPSTGVMYPHENLEVSVVFHPDDFDFTAKNRERMLIQSAVSAEEADPKKDQTVERIEASKQQTASSKPVHDTGATQTDIEKLMAEISALRQENAALKESDLHLRRTAAISDTCRMPTESGAGSMPTSGSRHHNQARADTFSNIPPILYLITALIIGLFVGRFVL</sequence>
<dbReference type="InterPro" id="IPR008962">
    <property type="entry name" value="PapD-like_sf"/>
</dbReference>
<name>A0A095C2A5_SCHHA</name>
<organism evidence="9">
    <name type="scientific">Schistosoma haematobium</name>
    <name type="common">Blood fluke</name>
    <dbReference type="NCBI Taxonomy" id="6185"/>
    <lineage>
        <taxon>Eukaryota</taxon>
        <taxon>Metazoa</taxon>
        <taxon>Spiralia</taxon>
        <taxon>Lophotrochozoa</taxon>
        <taxon>Platyhelminthes</taxon>
        <taxon>Trematoda</taxon>
        <taxon>Digenea</taxon>
        <taxon>Strigeidida</taxon>
        <taxon>Schistosomatoidea</taxon>
        <taxon>Schistosomatidae</taxon>
        <taxon>Schistosoma</taxon>
    </lineage>
</organism>
<protein>
    <submittedName>
        <fullName evidence="9">Vesicle-associated membrane protein/synaptobrevin-binding protein</fullName>
    </submittedName>
</protein>
<dbReference type="PANTHER" id="PTHR10809">
    <property type="entry name" value="VESICLE-ASSOCIATED MEMBRANE PROTEIN-ASSOCIATED PROTEIN"/>
    <property type="match status" value="1"/>
</dbReference>
<feature type="region of interest" description="Disordered" evidence="6">
    <location>
        <begin position="187"/>
        <end position="206"/>
    </location>
</feature>
<comment type="similarity">
    <text evidence="2">Belongs to the VAMP-associated protein (VAP) (TC 9.B.17) family.</text>
</comment>
<evidence type="ECO:0000256" key="5">
    <source>
        <dbReference type="ARBA" id="ARBA00023136"/>
    </source>
</evidence>
<dbReference type="AlphaFoldDB" id="A0A095C2A5"/>
<dbReference type="PANTHER" id="PTHR10809:SF6">
    <property type="entry name" value="AT11025P-RELATED"/>
    <property type="match status" value="1"/>
</dbReference>
<feature type="region of interest" description="Disordered" evidence="6">
    <location>
        <begin position="111"/>
        <end position="147"/>
    </location>
</feature>
<accession>A0A095C2A5</accession>
<evidence type="ECO:0000313" key="9">
    <source>
        <dbReference type="EMBL" id="KGB35728.1"/>
    </source>
</evidence>
<evidence type="ECO:0000256" key="4">
    <source>
        <dbReference type="ARBA" id="ARBA00022989"/>
    </source>
</evidence>
<evidence type="ECO:0000256" key="3">
    <source>
        <dbReference type="ARBA" id="ARBA00022692"/>
    </source>
</evidence>
<feature type="compositionally biased region" description="Basic and acidic residues" evidence="6">
    <location>
        <begin position="118"/>
        <end position="131"/>
    </location>
</feature>
<gene>
    <name evidence="9" type="ORF">MS3_03979</name>
</gene>
<evidence type="ECO:0000256" key="6">
    <source>
        <dbReference type="SAM" id="MobiDB-lite"/>
    </source>
</evidence>
<keyword evidence="3 7" id="KW-0812">Transmembrane</keyword>
<dbReference type="GO" id="GO:0061817">
    <property type="term" value="P:endoplasmic reticulum-plasma membrane tethering"/>
    <property type="evidence" value="ECO:0007669"/>
    <property type="project" value="TreeGrafter"/>
</dbReference>